<keyword evidence="9" id="KW-1185">Reference proteome</keyword>
<dbReference type="SUPFAM" id="SSF50729">
    <property type="entry name" value="PH domain-like"/>
    <property type="match status" value="1"/>
</dbReference>
<dbReference type="InterPro" id="IPR018980">
    <property type="entry name" value="FERM_PH-like_C"/>
</dbReference>
<feature type="compositionally biased region" description="Polar residues" evidence="6">
    <location>
        <begin position="762"/>
        <end position="778"/>
    </location>
</feature>
<comment type="subcellular location">
    <subcellularLocation>
        <location evidence="1">Cytoplasm</location>
        <location evidence="1">Cytoskeleton</location>
    </subcellularLocation>
</comment>
<evidence type="ECO:0000313" key="8">
    <source>
        <dbReference type="EMBL" id="CAI5778101.1"/>
    </source>
</evidence>
<feature type="compositionally biased region" description="Polar residues" evidence="6">
    <location>
        <begin position="791"/>
        <end position="804"/>
    </location>
</feature>
<keyword evidence="3" id="KW-0597">Phosphoprotein</keyword>
<evidence type="ECO:0000256" key="5">
    <source>
        <dbReference type="ARBA" id="ARBA00023212"/>
    </source>
</evidence>
<dbReference type="FunFam" id="3.10.20.90:FF:000002">
    <property type="entry name" value="Erythrocyte protein band 4.1-like 3"/>
    <property type="match status" value="1"/>
</dbReference>
<dbReference type="PRINTS" id="PR00661">
    <property type="entry name" value="ERMFAMILY"/>
</dbReference>
<keyword evidence="2" id="KW-0963">Cytoplasm</keyword>
<dbReference type="PROSITE" id="PS00660">
    <property type="entry name" value="FERM_1"/>
    <property type="match status" value="1"/>
</dbReference>
<dbReference type="Gene3D" id="2.30.29.30">
    <property type="entry name" value="Pleckstrin-homology domain (PH domain)/Phosphotyrosine-binding domain (PTB)"/>
    <property type="match status" value="1"/>
</dbReference>
<dbReference type="CDD" id="cd13184">
    <property type="entry name" value="FERM_C_4_1_family"/>
    <property type="match status" value="1"/>
</dbReference>
<dbReference type="FunFam" id="2.30.29.30:FF:000001">
    <property type="entry name" value="Erythrocyte membrane protein band 4.1"/>
    <property type="match status" value="1"/>
</dbReference>
<dbReference type="AlphaFoldDB" id="A0AA35KGV8"/>
<dbReference type="Proteomes" id="UP001178461">
    <property type="component" value="Chromosome 6"/>
</dbReference>
<dbReference type="InterPro" id="IPR035963">
    <property type="entry name" value="FERM_2"/>
</dbReference>
<dbReference type="InterPro" id="IPR000299">
    <property type="entry name" value="FERM_domain"/>
</dbReference>
<feature type="compositionally biased region" description="Low complexity" evidence="6">
    <location>
        <begin position="779"/>
        <end position="790"/>
    </location>
</feature>
<feature type="compositionally biased region" description="Polar residues" evidence="6">
    <location>
        <begin position="148"/>
        <end position="161"/>
    </location>
</feature>
<dbReference type="InterPro" id="IPR019749">
    <property type="entry name" value="Band_41_domain"/>
</dbReference>
<dbReference type="InterPro" id="IPR008379">
    <property type="entry name" value="Band_4.1_C"/>
</dbReference>
<dbReference type="PRINTS" id="PR00935">
    <property type="entry name" value="BAND41"/>
</dbReference>
<dbReference type="InterPro" id="IPR011993">
    <property type="entry name" value="PH-like_dom_sf"/>
</dbReference>
<dbReference type="SMART" id="SM01195">
    <property type="entry name" value="FA"/>
    <property type="match status" value="1"/>
</dbReference>
<feature type="compositionally biased region" description="Basic and acidic residues" evidence="6">
    <location>
        <begin position="603"/>
        <end position="640"/>
    </location>
</feature>
<dbReference type="Gene3D" id="3.10.20.90">
    <property type="entry name" value="Phosphatidylinositol 3-kinase Catalytic Subunit, Chain A, domain 1"/>
    <property type="match status" value="1"/>
</dbReference>
<feature type="region of interest" description="Disordered" evidence="6">
    <location>
        <begin position="50"/>
        <end position="70"/>
    </location>
</feature>
<dbReference type="PIRSF" id="PIRSF002304">
    <property type="entry name" value="Membrane_skeletal_4_1"/>
    <property type="match status" value="1"/>
</dbReference>
<feature type="compositionally biased region" description="Basic and acidic residues" evidence="6">
    <location>
        <begin position="701"/>
        <end position="713"/>
    </location>
</feature>
<dbReference type="Pfam" id="PF09379">
    <property type="entry name" value="FERM_N"/>
    <property type="match status" value="1"/>
</dbReference>
<dbReference type="InterPro" id="IPR007477">
    <property type="entry name" value="SAB_dom"/>
</dbReference>
<dbReference type="CDD" id="cd17201">
    <property type="entry name" value="FERM_F1_EPB41L1"/>
    <property type="match status" value="1"/>
</dbReference>
<dbReference type="GO" id="GO:0003779">
    <property type="term" value="F:actin binding"/>
    <property type="evidence" value="ECO:0007669"/>
    <property type="project" value="UniProtKB-KW"/>
</dbReference>
<dbReference type="InterPro" id="IPR014847">
    <property type="entry name" value="FA"/>
</dbReference>
<evidence type="ECO:0000256" key="1">
    <source>
        <dbReference type="ARBA" id="ARBA00004245"/>
    </source>
</evidence>
<dbReference type="Gene3D" id="1.20.80.10">
    <property type="match status" value="1"/>
</dbReference>
<keyword evidence="5" id="KW-0206">Cytoskeleton</keyword>
<evidence type="ECO:0000313" key="9">
    <source>
        <dbReference type="Proteomes" id="UP001178461"/>
    </source>
</evidence>
<dbReference type="SMART" id="SM00295">
    <property type="entry name" value="B41"/>
    <property type="match status" value="1"/>
</dbReference>
<evidence type="ECO:0000256" key="6">
    <source>
        <dbReference type="SAM" id="MobiDB-lite"/>
    </source>
</evidence>
<feature type="region of interest" description="Disordered" evidence="6">
    <location>
        <begin position="85"/>
        <end position="161"/>
    </location>
</feature>
<feature type="compositionally biased region" description="Basic and acidic residues" evidence="6">
    <location>
        <begin position="116"/>
        <end position="141"/>
    </location>
</feature>
<dbReference type="InterPro" id="IPR000798">
    <property type="entry name" value="Ez/rad/moesin-like"/>
</dbReference>
<dbReference type="PROSITE" id="PS50057">
    <property type="entry name" value="FERM_3"/>
    <property type="match status" value="1"/>
</dbReference>
<dbReference type="InterPro" id="IPR018979">
    <property type="entry name" value="FERM_N"/>
</dbReference>
<dbReference type="Pfam" id="PF09380">
    <property type="entry name" value="FERM_C"/>
    <property type="match status" value="1"/>
</dbReference>
<proteinExistence type="predicted"/>
<feature type="compositionally biased region" description="Basic and acidic residues" evidence="6">
    <location>
        <begin position="575"/>
        <end position="594"/>
    </location>
</feature>
<organism evidence="8 9">
    <name type="scientific">Podarcis lilfordi</name>
    <name type="common">Lilford's wall lizard</name>
    <dbReference type="NCBI Taxonomy" id="74358"/>
    <lineage>
        <taxon>Eukaryota</taxon>
        <taxon>Metazoa</taxon>
        <taxon>Chordata</taxon>
        <taxon>Craniata</taxon>
        <taxon>Vertebrata</taxon>
        <taxon>Euteleostomi</taxon>
        <taxon>Lepidosauria</taxon>
        <taxon>Squamata</taxon>
        <taxon>Bifurcata</taxon>
        <taxon>Unidentata</taxon>
        <taxon>Episquamata</taxon>
        <taxon>Laterata</taxon>
        <taxon>Lacertibaenia</taxon>
        <taxon>Lacertidae</taxon>
        <taxon>Podarcis</taxon>
    </lineage>
</organism>
<dbReference type="InterPro" id="IPR014352">
    <property type="entry name" value="FERM/acyl-CoA-bd_prot_sf"/>
</dbReference>
<feature type="region of interest" description="Disordered" evidence="6">
    <location>
        <begin position="493"/>
        <end position="553"/>
    </location>
</feature>
<dbReference type="CDD" id="cd14473">
    <property type="entry name" value="FERM_B-lobe"/>
    <property type="match status" value="1"/>
</dbReference>
<dbReference type="FunFam" id="1.20.80.10:FF:000001">
    <property type="entry name" value="Erythrocyte membrane protein band 4.1"/>
    <property type="match status" value="1"/>
</dbReference>
<dbReference type="GO" id="GO:0005886">
    <property type="term" value="C:plasma membrane"/>
    <property type="evidence" value="ECO:0007669"/>
    <property type="project" value="TreeGrafter"/>
</dbReference>
<dbReference type="PANTHER" id="PTHR23280">
    <property type="entry name" value="4.1 G PROTEIN"/>
    <property type="match status" value="1"/>
</dbReference>
<gene>
    <name evidence="8" type="ORF">PODLI_1B041448</name>
</gene>
<evidence type="ECO:0000256" key="4">
    <source>
        <dbReference type="ARBA" id="ARBA00023203"/>
    </source>
</evidence>
<feature type="compositionally biased region" description="Basic and acidic residues" evidence="6">
    <location>
        <begin position="651"/>
        <end position="661"/>
    </location>
</feature>
<accession>A0AA35KGV8</accession>
<dbReference type="SMART" id="SM01196">
    <property type="entry name" value="FERM_C"/>
    <property type="match status" value="1"/>
</dbReference>
<dbReference type="Pfam" id="PF04382">
    <property type="entry name" value="SAB"/>
    <property type="match status" value="1"/>
</dbReference>
<keyword evidence="4" id="KW-0009">Actin-binding</keyword>
<reference evidence="8" key="1">
    <citation type="submission" date="2022-12" db="EMBL/GenBank/DDBJ databases">
        <authorList>
            <person name="Alioto T."/>
            <person name="Alioto T."/>
            <person name="Gomez Garrido J."/>
        </authorList>
    </citation>
    <scope>NUCLEOTIDE SEQUENCE</scope>
</reference>
<dbReference type="SUPFAM" id="SSF54236">
    <property type="entry name" value="Ubiquitin-like"/>
    <property type="match status" value="1"/>
</dbReference>
<dbReference type="SUPFAM" id="SSF47031">
    <property type="entry name" value="Second domain of FERM"/>
    <property type="match status" value="1"/>
</dbReference>
<dbReference type="GO" id="GO:0005198">
    <property type="term" value="F:structural molecule activity"/>
    <property type="evidence" value="ECO:0007669"/>
    <property type="project" value="InterPro"/>
</dbReference>
<dbReference type="EMBL" id="OX395131">
    <property type="protein sequence ID" value="CAI5778101.1"/>
    <property type="molecule type" value="Genomic_DNA"/>
</dbReference>
<name>A0AA35KGV8_9SAUR</name>
<dbReference type="InterPro" id="IPR019748">
    <property type="entry name" value="FERM_central"/>
</dbReference>
<dbReference type="Pfam" id="PF00373">
    <property type="entry name" value="FERM_M"/>
    <property type="match status" value="1"/>
</dbReference>
<dbReference type="PANTHER" id="PTHR23280:SF24">
    <property type="entry name" value="BAND 4.1-LIKE PROTEIN 1"/>
    <property type="match status" value="1"/>
</dbReference>
<dbReference type="InterPro" id="IPR029071">
    <property type="entry name" value="Ubiquitin-like_domsf"/>
</dbReference>
<protein>
    <submittedName>
        <fullName evidence="8">1 isoform X6</fullName>
    </submittedName>
</protein>
<dbReference type="PROSITE" id="PS00661">
    <property type="entry name" value="FERM_2"/>
    <property type="match status" value="1"/>
</dbReference>
<dbReference type="GO" id="GO:0031032">
    <property type="term" value="P:actomyosin structure organization"/>
    <property type="evidence" value="ECO:0007669"/>
    <property type="project" value="TreeGrafter"/>
</dbReference>
<feature type="compositionally biased region" description="Basic and acidic residues" evidence="6">
    <location>
        <begin position="515"/>
        <end position="539"/>
    </location>
</feature>
<evidence type="ECO:0000259" key="7">
    <source>
        <dbReference type="PROSITE" id="PS50057"/>
    </source>
</evidence>
<evidence type="ECO:0000256" key="3">
    <source>
        <dbReference type="ARBA" id="ARBA00022553"/>
    </source>
</evidence>
<dbReference type="GO" id="GO:0005856">
    <property type="term" value="C:cytoskeleton"/>
    <property type="evidence" value="ECO:0007669"/>
    <property type="project" value="UniProtKB-SubCell"/>
</dbReference>
<feature type="compositionally biased region" description="Basic and acidic residues" evidence="6">
    <location>
        <begin position="749"/>
        <end position="761"/>
    </location>
</feature>
<dbReference type="Pfam" id="PF05902">
    <property type="entry name" value="4_1_CTD"/>
    <property type="match status" value="1"/>
</dbReference>
<dbReference type="InterPro" id="IPR019747">
    <property type="entry name" value="FERM_CS"/>
</dbReference>
<feature type="compositionally biased region" description="Polar residues" evidence="6">
    <location>
        <begin position="104"/>
        <end position="114"/>
    </location>
</feature>
<dbReference type="GO" id="GO:0030866">
    <property type="term" value="P:cortical actin cytoskeleton organization"/>
    <property type="evidence" value="ECO:0007669"/>
    <property type="project" value="InterPro"/>
</dbReference>
<sequence length="921" mass="103600">MHPHRCGGPPTCSEIRLHLPRAPRRRFERLGKRERTPGCRQRNERFLGSLDVLTPDYSGERKKRKEKVSEQCLNGDKIVQQQLETGIISNHDDRDGTRFGVTGGSTPTANSQEAEANEKPGAHSDSKHAERAVDMDEKDYSEADGISEKTTPSKTQKSPQKVTKKLKSAICRVTLLDASEYECEVEKHARGQVLFDLVCEHLNLLEKDYFGLTFCDSDSQKNWLDPSKEIKKQIRSGPWNFAFTVKFYPPDPAQLTEDITRYYLCLQLRADIISGRLPCSFVTHALLGSYAVQAELGDYDVEEHVGNYVGELRFAPNQTRELEERIMELHKTYRGMTPGEAEIHFLENAKKLSMYGVDLHHAKDSEGIDIMLGVCANGLLIYRDRLRINRFAWPKILKISYKRSNFYIKIRPGEYEQFESTIGFKLPNHRSAKRLWKVCIEHHTFFRLVSPEPPPKGFLVMGSKFRYSGRTQAQTRQASALIDRPAPYFERSSSKRYTMSRSLDGEFSRPASVSENHDGGTESDRRDEDSRYGGRTRSETEDEEVTTPTKIKELKFLDKPEDVLLKHQASINELKRTLKEPNSKLVHRDRDRRLPSSPASSSPKHEDETPRGTPEKANERAGLREGTEEKSKPPRHRAPESDTGDEEQDQERDSVFLKDNHLAIERKCSSITVSSTSSLEAEVDFTVIGDYHSAAFEDFSRSLPELDKEKSEGEAEGVISSEESDKPAPVQEDVAKEGDKVPQVIPEESSMKTETVKKAESETSVQHRLTATEITQVDGTTTGGKETITTSHIVSTETISTTSDHSTKAGKGTTELRSISPITSSAVGKEAFSSLFGATAETLSTSTTTHVTKTVKGGFSETRIEKRIIITGDEDVDQDQALALAIKEAKLQHPDMLVTKAVVYRETEPSPEERDKKPQES</sequence>
<evidence type="ECO:0000256" key="2">
    <source>
        <dbReference type="ARBA" id="ARBA00022490"/>
    </source>
</evidence>
<feature type="region of interest" description="Disordered" evidence="6">
    <location>
        <begin position="701"/>
        <end position="814"/>
    </location>
</feature>
<dbReference type="Pfam" id="PF08736">
    <property type="entry name" value="FA"/>
    <property type="match status" value="1"/>
</dbReference>
<feature type="region of interest" description="Disordered" evidence="6">
    <location>
        <begin position="575"/>
        <end position="661"/>
    </location>
</feature>
<feature type="domain" description="FERM" evidence="7">
    <location>
        <begin position="169"/>
        <end position="450"/>
    </location>
</feature>